<dbReference type="Proteomes" id="UP001249959">
    <property type="component" value="Unassembled WGS sequence"/>
</dbReference>
<name>A0ABU3TUP3_9BACT</name>
<sequence>MRYLGFILLLGLFSYQPAPKFPSKLSDYGLFQGDLKNHVPNVGVTPYELISPLFSDYAHKLRFIQLPAGQSVAYNPDSVFQFPVGTRIAKTFYYPMDERNPKGGRRIMETRILSHEPSGWVALPYIWNEEQTEAYLEVAGGTSLVEFKNQQGKKQQVNYVIPNMNQCKGCHERDGIMTPIGPSARQMNASMRYAHGDENQLDYWSRSNQMSEVPVSRPKFVSYIDESAAINDRVKAYLDINCAHCHNPKGPAKSSGLFLDYRYYGTTAYGMMKSPVAAGRGSGGLLYDIVAGKPSESILHYRMNSQDPGVMMPELGRTIIHQEGVALIREWIKSIN</sequence>
<organism evidence="1 2">
    <name type="scientific">Aquirufa regiilacus</name>
    <dbReference type="NCBI Taxonomy" id="3024868"/>
    <lineage>
        <taxon>Bacteria</taxon>
        <taxon>Pseudomonadati</taxon>
        <taxon>Bacteroidota</taxon>
        <taxon>Cytophagia</taxon>
        <taxon>Cytophagales</taxon>
        <taxon>Flectobacillaceae</taxon>
        <taxon>Aquirufa</taxon>
    </lineage>
</organism>
<proteinExistence type="predicted"/>
<dbReference type="NCBIfam" id="TIGR03806">
    <property type="entry name" value="chp_HNE_0200"/>
    <property type="match status" value="1"/>
</dbReference>
<evidence type="ECO:0000313" key="1">
    <source>
        <dbReference type="EMBL" id="MDU0809565.1"/>
    </source>
</evidence>
<dbReference type="RefSeq" id="WP_315577612.1">
    <property type="nucleotide sequence ID" value="NZ_JARDXH010000010.1"/>
</dbReference>
<dbReference type="InterPro" id="IPR022269">
    <property type="entry name" value="SO_2930-like_C"/>
</dbReference>
<gene>
    <name evidence="1" type="ORF">PQG45_11045</name>
</gene>
<protein>
    <submittedName>
        <fullName evidence="1">SO2930 family diheme c-type cytochrome</fullName>
    </submittedName>
</protein>
<evidence type="ECO:0000313" key="2">
    <source>
        <dbReference type="Proteomes" id="UP001249959"/>
    </source>
</evidence>
<accession>A0ABU3TUP3</accession>
<reference evidence="1 2" key="1">
    <citation type="submission" date="2023-09" db="EMBL/GenBank/DDBJ databases">
        <title>Aquirufa genomes.</title>
        <authorList>
            <person name="Pitt A."/>
        </authorList>
    </citation>
    <scope>NUCLEOTIDE SEQUENCE [LARGE SCALE GENOMIC DNA]</scope>
    <source>
        <strain evidence="1 2">LEOWEIH-7C</strain>
    </source>
</reference>
<dbReference type="EMBL" id="JAVNWW010000007">
    <property type="protein sequence ID" value="MDU0809565.1"/>
    <property type="molecule type" value="Genomic_DNA"/>
</dbReference>
<keyword evidence="2" id="KW-1185">Reference proteome</keyword>
<comment type="caution">
    <text evidence="1">The sequence shown here is derived from an EMBL/GenBank/DDBJ whole genome shotgun (WGS) entry which is preliminary data.</text>
</comment>